<evidence type="ECO:0000313" key="6">
    <source>
        <dbReference type="Proteomes" id="UP000831495"/>
    </source>
</evidence>
<dbReference type="NCBIfam" id="TIGR00152">
    <property type="entry name" value="dephospho-CoA kinase"/>
    <property type="match status" value="1"/>
</dbReference>
<dbReference type="SUPFAM" id="SSF52540">
    <property type="entry name" value="P-loop containing nucleoside triphosphate hydrolases"/>
    <property type="match status" value="1"/>
</dbReference>
<comment type="pathway">
    <text evidence="3">Cofactor biosynthesis; coenzyme A biosynthesis; CoA from (R)-pantothenate: step 5/5.</text>
</comment>
<sequence length="194" mass="21430">MGQVIGITGGIASGKTTVGELIRAAGFLVIDADQVAQELIASPSIVHELAERFGSRILNRDGSLNRAQLSQIVFGHASKLQILNELTQPVIRQQLLAQMDAARAGESKVFFEIPLLFEQHYERLVDQIVVVSVPEQQQLTRLMQRNGFTKAQARVRINSQLPIAQKCQRADFVLDNTQGPHELAQQVQALLTQI</sequence>
<comment type="catalytic activity">
    <reaction evidence="3">
        <text>3'-dephospho-CoA + ATP = ADP + CoA + H(+)</text>
        <dbReference type="Rhea" id="RHEA:18245"/>
        <dbReference type="ChEBI" id="CHEBI:15378"/>
        <dbReference type="ChEBI" id="CHEBI:30616"/>
        <dbReference type="ChEBI" id="CHEBI:57287"/>
        <dbReference type="ChEBI" id="CHEBI:57328"/>
        <dbReference type="ChEBI" id="CHEBI:456216"/>
        <dbReference type="EC" id="2.7.1.24"/>
    </reaction>
</comment>
<comment type="similarity">
    <text evidence="3">Belongs to the CoaE family.</text>
</comment>
<organism evidence="5 6">
    <name type="scientific">Bombilactobacillus folatiphilus</name>
    <dbReference type="NCBI Taxonomy" id="2923362"/>
    <lineage>
        <taxon>Bacteria</taxon>
        <taxon>Bacillati</taxon>
        <taxon>Bacillota</taxon>
        <taxon>Bacilli</taxon>
        <taxon>Lactobacillales</taxon>
        <taxon>Lactobacillaceae</taxon>
        <taxon>Bombilactobacillus</taxon>
    </lineage>
</organism>
<keyword evidence="1 3" id="KW-0547">Nucleotide-binding</keyword>
<keyword evidence="3 5" id="KW-0418">Kinase</keyword>
<evidence type="ECO:0000313" key="5">
    <source>
        <dbReference type="EMBL" id="UQS82647.1"/>
    </source>
</evidence>
<comment type="function">
    <text evidence="3">Catalyzes the phosphorylation of the 3'-hydroxyl group of dephosphocoenzyme A to form coenzyme A.</text>
</comment>
<protein>
    <recommendedName>
        <fullName evidence="3 4">Dephospho-CoA kinase</fullName>
        <ecNumber evidence="3 4">2.7.1.24</ecNumber>
    </recommendedName>
    <alternativeName>
        <fullName evidence="3">Dephosphocoenzyme A kinase</fullName>
    </alternativeName>
</protein>
<evidence type="ECO:0000256" key="1">
    <source>
        <dbReference type="ARBA" id="ARBA00022741"/>
    </source>
</evidence>
<keyword evidence="3 5" id="KW-0808">Transferase</keyword>
<proteinExistence type="inferred from homology"/>
<evidence type="ECO:0000256" key="2">
    <source>
        <dbReference type="ARBA" id="ARBA00022840"/>
    </source>
</evidence>
<dbReference type="EMBL" id="CP093366">
    <property type="protein sequence ID" value="UQS82647.1"/>
    <property type="molecule type" value="Genomic_DNA"/>
</dbReference>
<evidence type="ECO:0000256" key="3">
    <source>
        <dbReference type="HAMAP-Rule" id="MF_00376"/>
    </source>
</evidence>
<dbReference type="Proteomes" id="UP000831495">
    <property type="component" value="Chromosome"/>
</dbReference>
<name>A0ABY4PBL2_9LACO</name>
<reference evidence="5" key="1">
    <citation type="journal article" date="2022" name="Int. J. Syst. Evol. Microbiol.">
        <title>Apilactobacillus apisilvae sp. nov., Nicolia spurrieriana gen. nov. sp. nov., Bombilactobacillus folatiphilus sp. nov. and Bombilactobacillus thymidiniphilus sp. nov., four new lactic acid bacterial isolates from stingless bees Tetragonula carbonaria and Austroplebeia australis.</title>
        <authorList>
            <person name="Oliphant S.A."/>
            <person name="Watson-Haigh N.S."/>
            <person name="Sumby K.M."/>
            <person name="Gardner J."/>
            <person name="Groom S."/>
            <person name="Jiranek V."/>
        </authorList>
    </citation>
    <scope>NUCLEOTIDE SEQUENCE</scope>
    <source>
        <strain evidence="5">SG4_D2</strain>
    </source>
</reference>
<gene>
    <name evidence="3 5" type="primary">coaE</name>
    <name evidence="5" type="ORF">MOO45_03100</name>
</gene>
<dbReference type="CDD" id="cd02022">
    <property type="entry name" value="DPCK"/>
    <property type="match status" value="1"/>
</dbReference>
<accession>A0ABY4PBL2</accession>
<dbReference type="RefSeq" id="WP_249514925.1">
    <property type="nucleotide sequence ID" value="NZ_CP093366.1"/>
</dbReference>
<evidence type="ECO:0000256" key="4">
    <source>
        <dbReference type="NCBIfam" id="TIGR00152"/>
    </source>
</evidence>
<comment type="subcellular location">
    <subcellularLocation>
        <location evidence="3">Cytoplasm</location>
    </subcellularLocation>
</comment>
<dbReference type="Pfam" id="PF01121">
    <property type="entry name" value="CoaE"/>
    <property type="match status" value="1"/>
</dbReference>
<feature type="binding site" evidence="3">
    <location>
        <begin position="12"/>
        <end position="17"/>
    </location>
    <ligand>
        <name>ATP</name>
        <dbReference type="ChEBI" id="CHEBI:30616"/>
    </ligand>
</feature>
<dbReference type="EC" id="2.7.1.24" evidence="3 4"/>
<dbReference type="PROSITE" id="PS51219">
    <property type="entry name" value="DPCK"/>
    <property type="match status" value="1"/>
</dbReference>
<keyword evidence="3" id="KW-0173">Coenzyme A biosynthesis</keyword>
<dbReference type="Gene3D" id="3.40.50.300">
    <property type="entry name" value="P-loop containing nucleotide triphosphate hydrolases"/>
    <property type="match status" value="1"/>
</dbReference>
<keyword evidence="6" id="KW-1185">Reference proteome</keyword>
<dbReference type="HAMAP" id="MF_00376">
    <property type="entry name" value="Dephospho_CoA_kinase"/>
    <property type="match status" value="1"/>
</dbReference>
<dbReference type="PANTHER" id="PTHR10695:SF46">
    <property type="entry name" value="BIFUNCTIONAL COENZYME A SYNTHASE-RELATED"/>
    <property type="match status" value="1"/>
</dbReference>
<dbReference type="PANTHER" id="PTHR10695">
    <property type="entry name" value="DEPHOSPHO-COA KINASE-RELATED"/>
    <property type="match status" value="1"/>
</dbReference>
<dbReference type="InterPro" id="IPR027417">
    <property type="entry name" value="P-loop_NTPase"/>
</dbReference>
<keyword evidence="3" id="KW-0963">Cytoplasm</keyword>
<keyword evidence="2 3" id="KW-0067">ATP-binding</keyword>
<dbReference type="GO" id="GO:0004140">
    <property type="term" value="F:dephospho-CoA kinase activity"/>
    <property type="evidence" value="ECO:0007669"/>
    <property type="project" value="UniProtKB-EC"/>
</dbReference>
<dbReference type="InterPro" id="IPR001977">
    <property type="entry name" value="Depp_CoAkinase"/>
</dbReference>